<organism evidence="8 9">
    <name type="scientific">Talaromyces islandicus</name>
    <name type="common">Penicillium islandicum</name>
    <dbReference type="NCBI Taxonomy" id="28573"/>
    <lineage>
        <taxon>Eukaryota</taxon>
        <taxon>Fungi</taxon>
        <taxon>Dikarya</taxon>
        <taxon>Ascomycota</taxon>
        <taxon>Pezizomycotina</taxon>
        <taxon>Eurotiomycetes</taxon>
        <taxon>Eurotiomycetidae</taxon>
        <taxon>Eurotiales</taxon>
        <taxon>Trichocomaceae</taxon>
        <taxon>Talaromyces</taxon>
        <taxon>Talaromyces sect. Islandici</taxon>
    </lineage>
</organism>
<feature type="transmembrane region" description="Helical" evidence="6">
    <location>
        <begin position="198"/>
        <end position="218"/>
    </location>
</feature>
<dbReference type="SMART" id="SM00724">
    <property type="entry name" value="TLC"/>
    <property type="match status" value="1"/>
</dbReference>
<evidence type="ECO:0000256" key="6">
    <source>
        <dbReference type="SAM" id="Phobius"/>
    </source>
</evidence>
<dbReference type="STRING" id="28573.A0A0U1MA65"/>
<dbReference type="EMBL" id="CVMT01000013">
    <property type="protein sequence ID" value="CRG92517.1"/>
    <property type="molecule type" value="Genomic_DNA"/>
</dbReference>
<feature type="domain" description="TLC" evidence="7">
    <location>
        <begin position="67"/>
        <end position="320"/>
    </location>
</feature>
<evidence type="ECO:0000256" key="3">
    <source>
        <dbReference type="ARBA" id="ARBA00022989"/>
    </source>
</evidence>
<evidence type="ECO:0000313" key="9">
    <source>
        <dbReference type="Proteomes" id="UP000054383"/>
    </source>
</evidence>
<keyword evidence="2 5" id="KW-0812">Transmembrane</keyword>
<evidence type="ECO:0000256" key="1">
    <source>
        <dbReference type="ARBA" id="ARBA00004141"/>
    </source>
</evidence>
<dbReference type="GO" id="GO:0005783">
    <property type="term" value="C:endoplasmic reticulum"/>
    <property type="evidence" value="ECO:0007669"/>
    <property type="project" value="TreeGrafter"/>
</dbReference>
<feature type="transmembrane region" description="Helical" evidence="6">
    <location>
        <begin position="34"/>
        <end position="53"/>
    </location>
</feature>
<feature type="transmembrane region" description="Helical" evidence="6">
    <location>
        <begin position="114"/>
        <end position="132"/>
    </location>
</feature>
<evidence type="ECO:0000259" key="7">
    <source>
        <dbReference type="PROSITE" id="PS50922"/>
    </source>
</evidence>
<accession>A0A0U1MA65</accession>
<sequence length="383" mass="43627">MLDPFPPPRWLQDLVTPWAASLQLYSLPYHVHEVIFAFVFYQTLHSFISPRLSRALFPRHYTQLPARTQLNWDIHVVSLVQSLLVNGVALWVMFADGERKEMTLHERIHGYTGALGLMQALAAGYFLYDVIICTVHVNLFGPGMLLHGISAFCVYILGFRPFVNFYAPTFILYELSSPFLNIHWFLDKINMTGSKLQWYNGMLLIGVFFSCRLVWGTWQSFVVYKDMWLGWKHSRSMSSSPFLDGVPTNAPVFEVRDGALCTNEDCLQANAEIARFANHFIDSGLPYWLPLVYVAANLALNFLNWYWLSQMIDAVMKRFREPAAKVKVPPPKTTEPSQPDLVLDAAEKLKQEQGYFETGDRAEQVVSTGAQAAQGGDSLIKRN</sequence>
<keyword evidence="9" id="KW-1185">Reference proteome</keyword>
<comment type="subcellular location">
    <subcellularLocation>
        <location evidence="1">Membrane</location>
        <topology evidence="1">Multi-pass membrane protein</topology>
    </subcellularLocation>
</comment>
<evidence type="ECO:0000256" key="2">
    <source>
        <dbReference type="ARBA" id="ARBA00022692"/>
    </source>
</evidence>
<evidence type="ECO:0000256" key="4">
    <source>
        <dbReference type="ARBA" id="ARBA00023136"/>
    </source>
</evidence>
<dbReference type="Pfam" id="PF03798">
    <property type="entry name" value="TRAM_LAG1_CLN8"/>
    <property type="match status" value="1"/>
</dbReference>
<dbReference type="AlphaFoldDB" id="A0A0U1MA65"/>
<dbReference type="OrthoDB" id="10266980at2759"/>
<feature type="transmembrane region" description="Helical" evidence="6">
    <location>
        <begin position="165"/>
        <end position="186"/>
    </location>
</feature>
<reference evidence="8 9" key="1">
    <citation type="submission" date="2015-04" db="EMBL/GenBank/DDBJ databases">
        <authorList>
            <person name="Syromyatnikov M.Y."/>
            <person name="Popov V.N."/>
        </authorList>
    </citation>
    <scope>NUCLEOTIDE SEQUENCE [LARGE SCALE GENOMIC DNA]</scope>
    <source>
        <strain evidence="8">WF-38-12</strain>
    </source>
</reference>
<dbReference type="InterPro" id="IPR006634">
    <property type="entry name" value="TLC-dom"/>
</dbReference>
<dbReference type="Proteomes" id="UP000054383">
    <property type="component" value="Unassembled WGS sequence"/>
</dbReference>
<dbReference type="PANTHER" id="PTHR13439">
    <property type="entry name" value="CT120 PROTEIN"/>
    <property type="match status" value="1"/>
</dbReference>
<feature type="transmembrane region" description="Helical" evidence="6">
    <location>
        <begin position="139"/>
        <end position="159"/>
    </location>
</feature>
<dbReference type="PROSITE" id="PS50922">
    <property type="entry name" value="TLC"/>
    <property type="match status" value="1"/>
</dbReference>
<feature type="transmembrane region" description="Helical" evidence="6">
    <location>
        <begin position="74"/>
        <end position="94"/>
    </location>
</feature>
<gene>
    <name evidence="8" type="ORF">PISL3812_09578</name>
</gene>
<dbReference type="GO" id="GO:0055088">
    <property type="term" value="P:lipid homeostasis"/>
    <property type="evidence" value="ECO:0007669"/>
    <property type="project" value="TreeGrafter"/>
</dbReference>
<evidence type="ECO:0000313" key="8">
    <source>
        <dbReference type="EMBL" id="CRG92517.1"/>
    </source>
</evidence>
<dbReference type="PANTHER" id="PTHR13439:SF0">
    <property type="entry name" value="TOPOISOMERASE I DAMAGE AFFECTED PROTEIN 4"/>
    <property type="match status" value="1"/>
</dbReference>
<evidence type="ECO:0000256" key="5">
    <source>
        <dbReference type="PROSITE-ProRule" id="PRU00205"/>
    </source>
</evidence>
<keyword evidence="4 5" id="KW-0472">Membrane</keyword>
<proteinExistence type="predicted"/>
<feature type="transmembrane region" description="Helical" evidence="6">
    <location>
        <begin position="287"/>
        <end position="308"/>
    </location>
</feature>
<dbReference type="GO" id="GO:0016020">
    <property type="term" value="C:membrane"/>
    <property type="evidence" value="ECO:0007669"/>
    <property type="project" value="UniProtKB-SubCell"/>
</dbReference>
<name>A0A0U1MA65_TALIS</name>
<dbReference type="OMA" id="AQWYNGM"/>
<keyword evidence="3 6" id="KW-1133">Transmembrane helix</keyword>
<protein>
    <submittedName>
        <fullName evidence="8">Putative TLC domain-containing protein C17A2,02c</fullName>
    </submittedName>
</protein>
<dbReference type="InterPro" id="IPR050846">
    <property type="entry name" value="TLCD"/>
</dbReference>